<dbReference type="PANTHER" id="PTHR48099">
    <property type="entry name" value="C-1-TETRAHYDROFOLATE SYNTHASE, CYTOPLASMIC-RELATED"/>
    <property type="match status" value="1"/>
</dbReference>
<dbReference type="InterPro" id="IPR000672">
    <property type="entry name" value="THF_DH/CycHdrlase"/>
</dbReference>
<dbReference type="Pfam" id="PF00763">
    <property type="entry name" value="THF_DHG_CYH"/>
    <property type="match status" value="1"/>
</dbReference>
<reference evidence="4" key="2">
    <citation type="submission" date="2024-10" db="UniProtKB">
        <authorList>
            <consortium name="EnsemblProtists"/>
        </authorList>
    </citation>
    <scope>IDENTIFICATION</scope>
</reference>
<dbReference type="InterPro" id="IPR020630">
    <property type="entry name" value="THF_DH/CycHdrlase_cat_dom"/>
</dbReference>
<dbReference type="GO" id="GO:0004487">
    <property type="term" value="F:methylenetetrahydrofolate dehydrogenase (NAD+) activity"/>
    <property type="evidence" value="ECO:0007669"/>
    <property type="project" value="TreeGrafter"/>
</dbReference>
<proteinExistence type="predicted"/>
<dbReference type="InterPro" id="IPR036291">
    <property type="entry name" value="NAD(P)-bd_dom_sf"/>
</dbReference>
<dbReference type="OMA" id="CKVITAE"/>
<dbReference type="RefSeq" id="XP_005767776.1">
    <property type="nucleotide sequence ID" value="XM_005767719.1"/>
</dbReference>
<dbReference type="eggNOG" id="KOG0089">
    <property type="taxonomic scope" value="Eukaryota"/>
</dbReference>
<dbReference type="AlphaFoldDB" id="A0A0D3IVR2"/>
<dbReference type="InterPro" id="IPR020631">
    <property type="entry name" value="THF_DH/CycHdrlase_NAD-bd_dom"/>
</dbReference>
<dbReference type="InterPro" id="IPR046346">
    <property type="entry name" value="Aminoacid_DH-like_N_sf"/>
</dbReference>
<feature type="domain" description="Tetrahydrofolate dehydrogenase/cyclohydrolase catalytic" evidence="2">
    <location>
        <begin position="5"/>
        <end position="115"/>
    </location>
</feature>
<evidence type="ECO:0000259" key="3">
    <source>
        <dbReference type="Pfam" id="PF02882"/>
    </source>
</evidence>
<keyword evidence="1" id="KW-0554">One-carbon metabolism</keyword>
<reference evidence="5" key="1">
    <citation type="journal article" date="2013" name="Nature">
        <title>Pan genome of the phytoplankton Emiliania underpins its global distribution.</title>
        <authorList>
            <person name="Read B.A."/>
            <person name="Kegel J."/>
            <person name="Klute M.J."/>
            <person name="Kuo A."/>
            <person name="Lefebvre S.C."/>
            <person name="Maumus F."/>
            <person name="Mayer C."/>
            <person name="Miller J."/>
            <person name="Monier A."/>
            <person name="Salamov A."/>
            <person name="Young J."/>
            <person name="Aguilar M."/>
            <person name="Claverie J.M."/>
            <person name="Frickenhaus S."/>
            <person name="Gonzalez K."/>
            <person name="Herman E.K."/>
            <person name="Lin Y.C."/>
            <person name="Napier J."/>
            <person name="Ogata H."/>
            <person name="Sarno A.F."/>
            <person name="Shmutz J."/>
            <person name="Schroeder D."/>
            <person name="de Vargas C."/>
            <person name="Verret F."/>
            <person name="von Dassow P."/>
            <person name="Valentin K."/>
            <person name="Van de Peer Y."/>
            <person name="Wheeler G."/>
            <person name="Dacks J.B."/>
            <person name="Delwiche C.F."/>
            <person name="Dyhrman S.T."/>
            <person name="Glockner G."/>
            <person name="John U."/>
            <person name="Richards T."/>
            <person name="Worden A.Z."/>
            <person name="Zhang X."/>
            <person name="Grigoriev I.V."/>
            <person name="Allen A.E."/>
            <person name="Bidle K."/>
            <person name="Borodovsky M."/>
            <person name="Bowler C."/>
            <person name="Brownlee C."/>
            <person name="Cock J.M."/>
            <person name="Elias M."/>
            <person name="Gladyshev V.N."/>
            <person name="Groth M."/>
            <person name="Guda C."/>
            <person name="Hadaegh A."/>
            <person name="Iglesias-Rodriguez M.D."/>
            <person name="Jenkins J."/>
            <person name="Jones B.M."/>
            <person name="Lawson T."/>
            <person name="Leese F."/>
            <person name="Lindquist E."/>
            <person name="Lobanov A."/>
            <person name="Lomsadze A."/>
            <person name="Malik S.B."/>
            <person name="Marsh M.E."/>
            <person name="Mackinder L."/>
            <person name="Mock T."/>
            <person name="Mueller-Roeber B."/>
            <person name="Pagarete A."/>
            <person name="Parker M."/>
            <person name="Probert I."/>
            <person name="Quesneville H."/>
            <person name="Raines C."/>
            <person name="Rensing S.A."/>
            <person name="Riano-Pachon D.M."/>
            <person name="Richier S."/>
            <person name="Rokitta S."/>
            <person name="Shiraiwa Y."/>
            <person name="Soanes D.M."/>
            <person name="van der Giezen M."/>
            <person name="Wahlund T.M."/>
            <person name="Williams B."/>
            <person name="Wilson W."/>
            <person name="Wolfe G."/>
            <person name="Wurch L.L."/>
        </authorList>
    </citation>
    <scope>NUCLEOTIDE SEQUENCE</scope>
</reference>
<organism evidence="4 5">
    <name type="scientific">Emiliania huxleyi (strain CCMP1516)</name>
    <dbReference type="NCBI Taxonomy" id="280463"/>
    <lineage>
        <taxon>Eukaryota</taxon>
        <taxon>Haptista</taxon>
        <taxon>Haptophyta</taxon>
        <taxon>Prymnesiophyceae</taxon>
        <taxon>Isochrysidales</taxon>
        <taxon>Noelaerhabdaceae</taxon>
        <taxon>Emiliania</taxon>
    </lineage>
</organism>
<dbReference type="Gene3D" id="3.40.50.10860">
    <property type="entry name" value="Leucine Dehydrogenase, chain A, domain 1"/>
    <property type="match status" value="1"/>
</dbReference>
<protein>
    <recommendedName>
        <fullName evidence="6">Methylenetetrahydrofolate dehydrogenase</fullName>
    </recommendedName>
</protein>
<dbReference type="GO" id="GO:0006730">
    <property type="term" value="P:one-carbon metabolic process"/>
    <property type="evidence" value="ECO:0007669"/>
    <property type="project" value="UniProtKB-KW"/>
</dbReference>
<name>A0A0D3IVR2_EMIH1</name>
<dbReference type="EnsemblProtists" id="EOD15347">
    <property type="protein sequence ID" value="EOD15347"/>
    <property type="gene ID" value="EMIHUDRAFT_413904"/>
</dbReference>
<dbReference type="Proteomes" id="UP000013827">
    <property type="component" value="Unassembled WGS sequence"/>
</dbReference>
<dbReference type="STRING" id="2903.R1BZZ1"/>
<dbReference type="GeneID" id="17261493"/>
<evidence type="ECO:0000256" key="1">
    <source>
        <dbReference type="ARBA" id="ARBA00022563"/>
    </source>
</evidence>
<evidence type="ECO:0008006" key="6">
    <source>
        <dbReference type="Google" id="ProtNLM"/>
    </source>
</evidence>
<dbReference type="SUPFAM" id="SSF53223">
    <property type="entry name" value="Aminoacid dehydrogenase-like, N-terminal domain"/>
    <property type="match status" value="1"/>
</dbReference>
<evidence type="ECO:0000313" key="5">
    <source>
        <dbReference type="Proteomes" id="UP000013827"/>
    </source>
</evidence>
<accession>A0A0D3IVR2</accession>
<dbReference type="HOGENOM" id="CLU_031413_0_0_1"/>
<dbReference type="PANTHER" id="PTHR48099:SF3">
    <property type="entry name" value="METHYLENETETRAHYDROFOLATE DEHYDROGENASE [NAD(+)]"/>
    <property type="match status" value="1"/>
</dbReference>
<dbReference type="SUPFAM" id="SSF51735">
    <property type="entry name" value="NAD(P)-binding Rossmann-fold domains"/>
    <property type="match status" value="1"/>
</dbReference>
<dbReference type="PaxDb" id="2903-EOD15347"/>
<dbReference type="FunFam" id="3.40.50.10860:FF:000012">
    <property type="entry name" value="Methylenetetrahydrofolate dehydrogenase [NAD(+)]"/>
    <property type="match status" value="1"/>
</dbReference>
<dbReference type="Gene3D" id="3.40.50.720">
    <property type="entry name" value="NAD(P)-binding Rossmann-like Domain"/>
    <property type="match status" value="1"/>
</dbReference>
<dbReference type="GO" id="GO:0005829">
    <property type="term" value="C:cytosol"/>
    <property type="evidence" value="ECO:0007669"/>
    <property type="project" value="TreeGrafter"/>
</dbReference>
<keyword evidence="5" id="KW-1185">Reference proteome</keyword>
<dbReference type="GO" id="GO:0004488">
    <property type="term" value="F:methylenetetrahydrofolate dehydrogenase (NADP+) activity"/>
    <property type="evidence" value="ECO:0007669"/>
    <property type="project" value="InterPro"/>
</dbReference>
<dbReference type="GO" id="GO:0009113">
    <property type="term" value="P:purine nucleobase biosynthetic process"/>
    <property type="evidence" value="ECO:0007669"/>
    <property type="project" value="TreeGrafter"/>
</dbReference>
<sequence>MPKVDVTACALAFRDEIKKEIEVRVEAGGPRPKLVGIIANKDEAAVMYARWTERACARDGIQYELRQVERVDLEDAVIEANEDPAVNGIIVYYPVFGGPIDDYLRDVISVEKDVEGLNHRYRYSLYHNIRVLSDLGNRKAILPCTPLAILKILNHLGAYKQELPVGEQLAGQTVVLYNRSEVVGRPLAAMLANDGALVYSVDIDNMLIYRKGRVNGTIKVEETEVTQDEALAAADIVIAGVPHPKFKIEASKVKPGAIAVNFSQFSNFGEGIEEHTTFVPAIGKVTIAMLERNLHRLHMASEAA</sequence>
<evidence type="ECO:0000259" key="2">
    <source>
        <dbReference type="Pfam" id="PF00763"/>
    </source>
</evidence>
<evidence type="ECO:0000313" key="4">
    <source>
        <dbReference type="EnsemblProtists" id="EOD15347"/>
    </source>
</evidence>
<feature type="domain" description="Tetrahydrofolate dehydrogenase/cyclohydrolase NAD(P)-binding" evidence="3">
    <location>
        <begin position="143"/>
        <end position="261"/>
    </location>
</feature>
<dbReference type="KEGG" id="ehx:EMIHUDRAFT_413904"/>
<dbReference type="PRINTS" id="PR00085">
    <property type="entry name" value="THFDHDRGNASE"/>
</dbReference>
<dbReference type="Pfam" id="PF02882">
    <property type="entry name" value="THF_DHG_CYH_C"/>
    <property type="match status" value="1"/>
</dbReference>